<evidence type="ECO:0000256" key="7">
    <source>
        <dbReference type="ARBA" id="ARBA00022989"/>
    </source>
</evidence>
<dbReference type="GO" id="GO:0005886">
    <property type="term" value="C:plasma membrane"/>
    <property type="evidence" value="ECO:0007669"/>
    <property type="project" value="UniProtKB-SubCell"/>
</dbReference>
<feature type="transmembrane region" description="Helical" evidence="9">
    <location>
        <begin position="208"/>
        <end position="235"/>
    </location>
</feature>
<feature type="transmembrane region" description="Helical" evidence="9">
    <location>
        <begin position="34"/>
        <end position="62"/>
    </location>
</feature>
<dbReference type="RefSeq" id="WP_125073234.1">
    <property type="nucleotide sequence ID" value="NZ_QWZQ01000054.1"/>
</dbReference>
<organism evidence="10 11">
    <name type="scientific">Lactiplantibacillus garii</name>
    <dbReference type="NCBI Taxonomy" id="2306423"/>
    <lineage>
        <taxon>Bacteria</taxon>
        <taxon>Bacillati</taxon>
        <taxon>Bacillota</taxon>
        <taxon>Bacilli</taxon>
        <taxon>Lactobacillales</taxon>
        <taxon>Lactobacillaceae</taxon>
        <taxon>Lactiplantibacillus</taxon>
    </lineage>
</organism>
<evidence type="ECO:0000256" key="9">
    <source>
        <dbReference type="SAM" id="Phobius"/>
    </source>
</evidence>
<dbReference type="Pfam" id="PF03609">
    <property type="entry name" value="EII-Sor"/>
    <property type="match status" value="1"/>
</dbReference>
<keyword evidence="7 9" id="KW-1133">Transmembrane helix</keyword>
<sequence>MHFTIMQAILVGLWAAFCYSGQLWGIYTNRALFISFGIGLILGDLKTAVIFGATAELAFMGFGVGPGGSTPPNPLGPGVVGTILAISVAKLSPAAALALSYPFAIIVPVFMNIVSTLNASNMGWAKTAIEGGHYQRFKFIANIQLYCYAIFAFVLAFTATVSTNALRDFVNAIPQWLIQGFSVAGELLPAVGFALIMSTMLKKEYIPAIVLGYIGVAYLKMPVIGLTFLGIALALNNYYQKQKHAKNNDDASEQDGGAEDGI</sequence>
<reference evidence="10 11" key="1">
    <citation type="submission" date="2018-08" db="EMBL/GenBank/DDBJ databases">
        <title>Genome Lactobacillus garii FI11369.</title>
        <authorList>
            <person name="Diaz M."/>
            <person name="Narbad A."/>
        </authorList>
    </citation>
    <scope>NUCLEOTIDE SEQUENCE [LARGE SCALE GENOMIC DNA]</scope>
    <source>
        <strain evidence="10 11">FI11369</strain>
    </source>
</reference>
<evidence type="ECO:0000313" key="10">
    <source>
        <dbReference type="EMBL" id="RRK09468.1"/>
    </source>
</evidence>
<evidence type="ECO:0000256" key="1">
    <source>
        <dbReference type="ARBA" id="ARBA00004651"/>
    </source>
</evidence>
<proteinExistence type="predicted"/>
<evidence type="ECO:0000256" key="2">
    <source>
        <dbReference type="ARBA" id="ARBA00022448"/>
    </source>
</evidence>
<dbReference type="InterPro" id="IPR050303">
    <property type="entry name" value="GatZ_KbaZ_carbometab"/>
</dbReference>
<evidence type="ECO:0000256" key="6">
    <source>
        <dbReference type="ARBA" id="ARBA00022692"/>
    </source>
</evidence>
<evidence type="ECO:0000256" key="5">
    <source>
        <dbReference type="ARBA" id="ARBA00022683"/>
    </source>
</evidence>
<comment type="caution">
    <text evidence="10">The sequence shown here is derived from an EMBL/GenBank/DDBJ whole genome shotgun (WGS) entry which is preliminary data.</text>
</comment>
<feature type="transmembrane region" description="Helical" evidence="9">
    <location>
        <begin position="98"/>
        <end position="119"/>
    </location>
</feature>
<evidence type="ECO:0000313" key="11">
    <source>
        <dbReference type="Proteomes" id="UP000283633"/>
    </source>
</evidence>
<evidence type="ECO:0000256" key="3">
    <source>
        <dbReference type="ARBA" id="ARBA00022475"/>
    </source>
</evidence>
<dbReference type="EMBL" id="QWZQ01000054">
    <property type="protein sequence ID" value="RRK09468.1"/>
    <property type="molecule type" value="Genomic_DNA"/>
</dbReference>
<dbReference type="PROSITE" id="PS51106">
    <property type="entry name" value="PTS_EIIC_TYPE_4"/>
    <property type="match status" value="1"/>
</dbReference>
<keyword evidence="6 9" id="KW-0812">Transmembrane</keyword>
<dbReference type="OrthoDB" id="1649937at2"/>
<accession>A0A426D4H8</accession>
<comment type="subcellular location">
    <subcellularLocation>
        <location evidence="1">Cell membrane</location>
        <topology evidence="1">Multi-pass membrane protein</topology>
    </subcellularLocation>
</comment>
<dbReference type="Proteomes" id="UP000283633">
    <property type="component" value="Unassembled WGS sequence"/>
</dbReference>
<evidence type="ECO:0000256" key="4">
    <source>
        <dbReference type="ARBA" id="ARBA00022597"/>
    </source>
</evidence>
<keyword evidence="11" id="KW-1185">Reference proteome</keyword>
<dbReference type="PANTHER" id="PTHR32502">
    <property type="entry name" value="N-ACETYLGALACTOSAMINE PERMEASE II COMPONENT-RELATED"/>
    <property type="match status" value="1"/>
</dbReference>
<dbReference type="PANTHER" id="PTHR32502:SF8">
    <property type="entry name" value="N-ACETYLGALACTOSAMINE PERMEASE IIC COMPONENT 1"/>
    <property type="match status" value="1"/>
</dbReference>
<dbReference type="AlphaFoldDB" id="A0A426D4H8"/>
<dbReference type="GO" id="GO:0009401">
    <property type="term" value="P:phosphoenolpyruvate-dependent sugar phosphotransferase system"/>
    <property type="evidence" value="ECO:0007669"/>
    <property type="project" value="UniProtKB-KW"/>
</dbReference>
<name>A0A426D4H8_9LACO</name>
<keyword evidence="4 10" id="KW-0762">Sugar transport</keyword>
<keyword evidence="2" id="KW-0813">Transport</keyword>
<protein>
    <submittedName>
        <fullName evidence="10">PTS sugar transporter subunit IIC</fullName>
    </submittedName>
</protein>
<evidence type="ECO:0000256" key="8">
    <source>
        <dbReference type="ARBA" id="ARBA00023136"/>
    </source>
</evidence>
<keyword evidence="5" id="KW-0598">Phosphotransferase system</keyword>
<dbReference type="InterPro" id="IPR004700">
    <property type="entry name" value="PTS_IIC_man"/>
</dbReference>
<keyword evidence="8 9" id="KW-0472">Membrane</keyword>
<keyword evidence="3" id="KW-1003">Cell membrane</keyword>
<feature type="transmembrane region" description="Helical" evidence="9">
    <location>
        <begin position="173"/>
        <end position="196"/>
    </location>
</feature>
<gene>
    <name evidence="10" type="ORF">D1831_12580</name>
</gene>
<feature type="transmembrane region" description="Helical" evidence="9">
    <location>
        <begin position="139"/>
        <end position="161"/>
    </location>
</feature>